<sequence length="93" mass="10345">MRTITTQAEEHDSRTELEDYPETGTRAYPIEGTDLTAKTPEIDPHCKCPQKISSQEPHTNPAKRECGGFGARSDKDLRTTKQQAAALLLLFSL</sequence>
<protein>
    <submittedName>
        <fullName evidence="2">Uncharacterized protein</fullName>
    </submittedName>
</protein>
<dbReference type="EMBL" id="PGOL01002823">
    <property type="protein sequence ID" value="PKI44819.1"/>
    <property type="molecule type" value="Genomic_DNA"/>
</dbReference>
<reference evidence="2 3" key="1">
    <citation type="submission" date="2017-11" db="EMBL/GenBank/DDBJ databases">
        <title>De-novo sequencing of pomegranate (Punica granatum L.) genome.</title>
        <authorList>
            <person name="Akparov Z."/>
            <person name="Amiraslanov A."/>
            <person name="Hajiyeva S."/>
            <person name="Abbasov M."/>
            <person name="Kaur K."/>
            <person name="Hamwieh A."/>
            <person name="Solovyev V."/>
            <person name="Salamov A."/>
            <person name="Braich B."/>
            <person name="Kosarev P."/>
            <person name="Mahmoud A."/>
            <person name="Hajiyev E."/>
            <person name="Babayeva S."/>
            <person name="Izzatullayeva V."/>
            <person name="Mammadov A."/>
            <person name="Mammadov A."/>
            <person name="Sharifova S."/>
            <person name="Ojaghi J."/>
            <person name="Eynullazada K."/>
            <person name="Bayramov B."/>
            <person name="Abdulazimova A."/>
            <person name="Shahmuradov I."/>
        </authorList>
    </citation>
    <scope>NUCLEOTIDE SEQUENCE [LARGE SCALE GENOMIC DNA]</scope>
    <source>
        <strain evidence="3">cv. AG2017</strain>
        <tissue evidence="2">Leaf</tissue>
    </source>
</reference>
<dbReference type="Proteomes" id="UP000233551">
    <property type="component" value="Unassembled WGS sequence"/>
</dbReference>
<evidence type="ECO:0000256" key="1">
    <source>
        <dbReference type="SAM" id="MobiDB-lite"/>
    </source>
</evidence>
<organism evidence="2 3">
    <name type="scientific">Punica granatum</name>
    <name type="common">Pomegranate</name>
    <dbReference type="NCBI Taxonomy" id="22663"/>
    <lineage>
        <taxon>Eukaryota</taxon>
        <taxon>Viridiplantae</taxon>
        <taxon>Streptophyta</taxon>
        <taxon>Embryophyta</taxon>
        <taxon>Tracheophyta</taxon>
        <taxon>Spermatophyta</taxon>
        <taxon>Magnoliopsida</taxon>
        <taxon>eudicotyledons</taxon>
        <taxon>Gunneridae</taxon>
        <taxon>Pentapetalae</taxon>
        <taxon>rosids</taxon>
        <taxon>malvids</taxon>
        <taxon>Myrtales</taxon>
        <taxon>Lythraceae</taxon>
        <taxon>Punica</taxon>
    </lineage>
</organism>
<evidence type="ECO:0000313" key="2">
    <source>
        <dbReference type="EMBL" id="PKI44819.1"/>
    </source>
</evidence>
<evidence type="ECO:0000313" key="3">
    <source>
        <dbReference type="Proteomes" id="UP000233551"/>
    </source>
</evidence>
<dbReference type="AlphaFoldDB" id="A0A2I0ILE3"/>
<keyword evidence="3" id="KW-1185">Reference proteome</keyword>
<accession>A0A2I0ILE3</accession>
<comment type="caution">
    <text evidence="2">The sequence shown here is derived from an EMBL/GenBank/DDBJ whole genome shotgun (WGS) entry which is preliminary data.</text>
</comment>
<name>A0A2I0ILE3_PUNGR</name>
<feature type="compositionally biased region" description="Basic and acidic residues" evidence="1">
    <location>
        <begin position="62"/>
        <end position="73"/>
    </location>
</feature>
<feature type="region of interest" description="Disordered" evidence="1">
    <location>
        <begin position="1"/>
        <end position="73"/>
    </location>
</feature>
<proteinExistence type="predicted"/>
<gene>
    <name evidence="2" type="ORF">CRG98_034767</name>
</gene>
<feature type="compositionally biased region" description="Basic and acidic residues" evidence="1">
    <location>
        <begin position="8"/>
        <end position="17"/>
    </location>
</feature>